<protein>
    <submittedName>
        <fullName evidence="1">Uncharacterized protein</fullName>
    </submittedName>
</protein>
<comment type="caution">
    <text evidence="1">The sequence shown here is derived from an EMBL/GenBank/DDBJ whole genome shotgun (WGS) entry which is preliminary data.</text>
</comment>
<keyword evidence="2" id="KW-1185">Reference proteome</keyword>
<accession>A0ABD3CQ50</accession>
<evidence type="ECO:0000313" key="1">
    <source>
        <dbReference type="EMBL" id="KAL3630707.1"/>
    </source>
</evidence>
<evidence type="ECO:0000313" key="2">
    <source>
        <dbReference type="Proteomes" id="UP001632038"/>
    </source>
</evidence>
<reference evidence="2" key="1">
    <citation type="journal article" date="2024" name="IScience">
        <title>Strigolactones Initiate the Formation of Haustorium-like Structures in Castilleja.</title>
        <authorList>
            <person name="Buerger M."/>
            <person name="Peterson D."/>
            <person name="Chory J."/>
        </authorList>
    </citation>
    <scope>NUCLEOTIDE SEQUENCE [LARGE SCALE GENOMIC DNA]</scope>
</reference>
<dbReference type="EMBL" id="JAVIJP010000032">
    <property type="protein sequence ID" value="KAL3630707.1"/>
    <property type="molecule type" value="Genomic_DNA"/>
</dbReference>
<sequence length="144" mass="16491">MHFHSLESWGWQSPFVDCKGRQYVYRDAGENRVDQDDFACKGKVEGSGSEQLFKVAGSQHGRSWSLGINGLYDLCELCVKDVTWAACDWGLPHSLNQRKEVFVIGPHFLENKSALEFLWSLNLQYHWTMIRAVPGEVCDFEIGF</sequence>
<gene>
    <name evidence="1" type="ORF">CASFOL_023691</name>
</gene>
<dbReference type="AlphaFoldDB" id="A0ABD3CQ50"/>
<organism evidence="1 2">
    <name type="scientific">Castilleja foliolosa</name>
    <dbReference type="NCBI Taxonomy" id="1961234"/>
    <lineage>
        <taxon>Eukaryota</taxon>
        <taxon>Viridiplantae</taxon>
        <taxon>Streptophyta</taxon>
        <taxon>Embryophyta</taxon>
        <taxon>Tracheophyta</taxon>
        <taxon>Spermatophyta</taxon>
        <taxon>Magnoliopsida</taxon>
        <taxon>eudicotyledons</taxon>
        <taxon>Gunneridae</taxon>
        <taxon>Pentapetalae</taxon>
        <taxon>asterids</taxon>
        <taxon>lamiids</taxon>
        <taxon>Lamiales</taxon>
        <taxon>Orobanchaceae</taxon>
        <taxon>Pedicularideae</taxon>
        <taxon>Castillejinae</taxon>
        <taxon>Castilleja</taxon>
    </lineage>
</organism>
<name>A0ABD3CQ50_9LAMI</name>
<proteinExistence type="predicted"/>
<dbReference type="Proteomes" id="UP001632038">
    <property type="component" value="Unassembled WGS sequence"/>
</dbReference>